<sequence>MDQAVKMAGEYGTTMSPEACGGEDKAIYGTAIIKDGGALFVLESKGNWKHAGFHLSTSIVAPALLSLPYAMKGLGWAPGFLALIIGAVVSFYAYMRISKVLEQAELEGHRLLRFRDMGGYVLGRTWGYYPVSVLQIGLCLGAMIGCIVLGGQSMKLIYKVFHPNGSMQLYVFTIIFGMVMAVFSQLPSFHSLRYINLLSLLCSLGYSLSAVGGCIYAGHSNEAPPRDYAVVGSPGSKAYGVFNSLVIIATTYGNGIIPEIQATLAPPVTGKMFKGLLVCYAVVITTFFSVAAAGYWAFGNEAQGNIFINIEPFVPKWLNFLSNALVLAQLLAVALVYAQPTFEIFEGKSSNIQKGKYSARNLVPRLILRSALVAITTLISAAIPFFGDINAVIGSFGFTPLDFVLPFILYAGVFHPSPRTPKYWLHWTIVIVFSIVGLLGCVASVRQVVLVASTYKLFANIV</sequence>
<accession>A0A2K1KU61</accession>
<dbReference type="PANTHER" id="PTHR48017">
    <property type="entry name" value="OS05G0424000 PROTEIN-RELATED"/>
    <property type="match status" value="1"/>
</dbReference>
<reference evidence="10" key="3">
    <citation type="submission" date="2020-12" db="UniProtKB">
        <authorList>
            <consortium name="EnsemblPlants"/>
        </authorList>
    </citation>
    <scope>IDENTIFICATION</scope>
</reference>
<dbReference type="GO" id="GO:0003333">
    <property type="term" value="P:amino acid transmembrane transport"/>
    <property type="evidence" value="ECO:0000318"/>
    <property type="project" value="GO_Central"/>
</dbReference>
<dbReference type="PaxDb" id="3218-PP1S74_201V6.1"/>
<dbReference type="GO" id="GO:0016020">
    <property type="term" value="C:membrane"/>
    <property type="evidence" value="ECO:0000318"/>
    <property type="project" value="GO_Central"/>
</dbReference>
<dbReference type="GO" id="GO:0015171">
    <property type="term" value="F:amino acid transmembrane transporter activity"/>
    <property type="evidence" value="ECO:0000318"/>
    <property type="project" value="GO_Central"/>
</dbReference>
<keyword evidence="4" id="KW-0029">Amino-acid transport</keyword>
<dbReference type="FunCoup" id="A0A2K1KU61">
    <property type="interactions" value="3"/>
</dbReference>
<dbReference type="Pfam" id="PF01490">
    <property type="entry name" value="Aa_trans"/>
    <property type="match status" value="1"/>
</dbReference>
<evidence type="ECO:0000313" key="10">
    <source>
        <dbReference type="EnsemblPlants" id="Pp3c3_11320V3.1"/>
    </source>
</evidence>
<dbReference type="Proteomes" id="UP000006727">
    <property type="component" value="Chromosome 3"/>
</dbReference>
<feature type="transmembrane region" description="Helical" evidence="7">
    <location>
        <begin position="277"/>
        <end position="297"/>
    </location>
</feature>
<dbReference type="KEGG" id="ppp:112280675"/>
<protein>
    <recommendedName>
        <fullName evidence="8">Amino acid transporter transmembrane domain-containing protein</fullName>
    </recommendedName>
</protein>
<keyword evidence="6 7" id="KW-0472">Membrane</keyword>
<dbReference type="Gramene" id="Pp3c3_11320V3.1">
    <property type="protein sequence ID" value="Pp3c3_11320V3.1"/>
    <property type="gene ID" value="Pp3c3_11320"/>
</dbReference>
<dbReference type="EnsemblPlants" id="Pp3c3_11320V3.1">
    <property type="protein sequence ID" value="Pp3c3_11320V3.1"/>
    <property type="gene ID" value="Pp3c3_11320"/>
</dbReference>
<keyword evidence="3 7" id="KW-0812">Transmembrane</keyword>
<dbReference type="InterPro" id="IPR013057">
    <property type="entry name" value="AA_transpt_TM"/>
</dbReference>
<comment type="subcellular location">
    <subcellularLocation>
        <location evidence="1">Membrane</location>
    </subcellularLocation>
</comment>
<feature type="transmembrane region" description="Helical" evidence="7">
    <location>
        <begin position="170"/>
        <end position="187"/>
    </location>
</feature>
<keyword evidence="5 7" id="KW-1133">Transmembrane helix</keyword>
<feature type="transmembrane region" description="Helical" evidence="7">
    <location>
        <begin position="392"/>
        <end position="412"/>
    </location>
</feature>
<reference evidence="9 11" key="2">
    <citation type="journal article" date="2018" name="Plant J.">
        <title>The Physcomitrella patens chromosome-scale assembly reveals moss genome structure and evolution.</title>
        <authorList>
            <person name="Lang D."/>
            <person name="Ullrich K.K."/>
            <person name="Murat F."/>
            <person name="Fuchs J."/>
            <person name="Jenkins J."/>
            <person name="Haas F.B."/>
            <person name="Piednoel M."/>
            <person name="Gundlach H."/>
            <person name="Van Bel M."/>
            <person name="Meyberg R."/>
            <person name="Vives C."/>
            <person name="Morata J."/>
            <person name="Symeonidi A."/>
            <person name="Hiss M."/>
            <person name="Muchero W."/>
            <person name="Kamisugi Y."/>
            <person name="Saleh O."/>
            <person name="Blanc G."/>
            <person name="Decker E.L."/>
            <person name="van Gessel N."/>
            <person name="Grimwood J."/>
            <person name="Hayes R.D."/>
            <person name="Graham S.W."/>
            <person name="Gunter L.E."/>
            <person name="McDaniel S.F."/>
            <person name="Hoernstein S.N.W."/>
            <person name="Larsson A."/>
            <person name="Li F.W."/>
            <person name="Perroud P.F."/>
            <person name="Phillips J."/>
            <person name="Ranjan P."/>
            <person name="Rokshar D.S."/>
            <person name="Rothfels C.J."/>
            <person name="Schneider L."/>
            <person name="Shu S."/>
            <person name="Stevenson D.W."/>
            <person name="Thummler F."/>
            <person name="Tillich M."/>
            <person name="Villarreal Aguilar J.C."/>
            <person name="Widiez T."/>
            <person name="Wong G.K."/>
            <person name="Wymore A."/>
            <person name="Zhang Y."/>
            <person name="Zimmer A.D."/>
            <person name="Quatrano R.S."/>
            <person name="Mayer K.F.X."/>
            <person name="Goodstein D."/>
            <person name="Casacuberta J.M."/>
            <person name="Vandepoele K."/>
            <person name="Reski R."/>
            <person name="Cuming A.C."/>
            <person name="Tuskan G.A."/>
            <person name="Maumus F."/>
            <person name="Salse J."/>
            <person name="Schmutz J."/>
            <person name="Rensing S.A."/>
        </authorList>
    </citation>
    <scope>NUCLEOTIDE SEQUENCE [LARGE SCALE GENOMIC DNA]</scope>
    <source>
        <strain evidence="10 11">cv. Gransden 2004</strain>
    </source>
</reference>
<evidence type="ECO:0000313" key="9">
    <source>
        <dbReference type="EMBL" id="PNR57290.1"/>
    </source>
</evidence>
<proteinExistence type="predicted"/>
<organism evidence="9">
    <name type="scientific">Physcomitrium patens</name>
    <name type="common">Spreading-leaved earth moss</name>
    <name type="synonym">Physcomitrella patens</name>
    <dbReference type="NCBI Taxonomy" id="3218"/>
    <lineage>
        <taxon>Eukaryota</taxon>
        <taxon>Viridiplantae</taxon>
        <taxon>Streptophyta</taxon>
        <taxon>Embryophyta</taxon>
        <taxon>Bryophyta</taxon>
        <taxon>Bryophytina</taxon>
        <taxon>Bryopsida</taxon>
        <taxon>Funariidae</taxon>
        <taxon>Funariales</taxon>
        <taxon>Funariaceae</taxon>
        <taxon>Physcomitrium</taxon>
    </lineage>
</organism>
<keyword evidence="11" id="KW-1185">Reference proteome</keyword>
<evidence type="ECO:0000256" key="3">
    <source>
        <dbReference type="ARBA" id="ARBA00022692"/>
    </source>
</evidence>
<evidence type="ECO:0000313" key="11">
    <source>
        <dbReference type="Proteomes" id="UP000006727"/>
    </source>
</evidence>
<dbReference type="GeneID" id="112280675"/>
<dbReference type="OrthoDB" id="40134at2759"/>
<dbReference type="Gramene" id="Pp3c3_11320V3.2">
    <property type="protein sequence ID" value="Pp3c3_11320V3.2"/>
    <property type="gene ID" value="Pp3c3_11320"/>
</dbReference>
<evidence type="ECO:0000259" key="8">
    <source>
        <dbReference type="Pfam" id="PF01490"/>
    </source>
</evidence>
<evidence type="ECO:0000256" key="2">
    <source>
        <dbReference type="ARBA" id="ARBA00022448"/>
    </source>
</evidence>
<keyword evidence="2" id="KW-0813">Transport</keyword>
<evidence type="ECO:0000256" key="1">
    <source>
        <dbReference type="ARBA" id="ARBA00004370"/>
    </source>
</evidence>
<evidence type="ECO:0000256" key="4">
    <source>
        <dbReference type="ARBA" id="ARBA00022970"/>
    </source>
</evidence>
<feature type="domain" description="Amino acid transporter transmembrane" evidence="8">
    <location>
        <begin position="45"/>
        <end position="449"/>
    </location>
</feature>
<evidence type="ECO:0000256" key="5">
    <source>
        <dbReference type="ARBA" id="ARBA00022989"/>
    </source>
</evidence>
<feature type="transmembrane region" description="Helical" evidence="7">
    <location>
        <begin position="194"/>
        <end position="218"/>
    </location>
</feature>
<feature type="transmembrane region" description="Helical" evidence="7">
    <location>
        <begin position="366"/>
        <end position="386"/>
    </location>
</feature>
<name>A0A2K1KU61_PHYPA</name>
<evidence type="ECO:0000256" key="6">
    <source>
        <dbReference type="ARBA" id="ARBA00023136"/>
    </source>
</evidence>
<evidence type="ECO:0000256" key="7">
    <source>
        <dbReference type="SAM" id="Phobius"/>
    </source>
</evidence>
<dbReference type="EnsemblPlants" id="Pp3c3_11320V3.2">
    <property type="protein sequence ID" value="Pp3c3_11320V3.2"/>
    <property type="gene ID" value="Pp3c3_11320"/>
</dbReference>
<reference evidence="9 11" key="1">
    <citation type="journal article" date="2008" name="Science">
        <title>The Physcomitrella genome reveals evolutionary insights into the conquest of land by plants.</title>
        <authorList>
            <person name="Rensing S."/>
            <person name="Lang D."/>
            <person name="Zimmer A."/>
            <person name="Terry A."/>
            <person name="Salamov A."/>
            <person name="Shapiro H."/>
            <person name="Nishiyama T."/>
            <person name="Perroud P.-F."/>
            <person name="Lindquist E."/>
            <person name="Kamisugi Y."/>
            <person name="Tanahashi T."/>
            <person name="Sakakibara K."/>
            <person name="Fujita T."/>
            <person name="Oishi K."/>
            <person name="Shin-I T."/>
            <person name="Kuroki Y."/>
            <person name="Toyoda A."/>
            <person name="Suzuki Y."/>
            <person name="Hashimoto A."/>
            <person name="Yamaguchi K."/>
            <person name="Sugano A."/>
            <person name="Kohara Y."/>
            <person name="Fujiyama A."/>
            <person name="Anterola A."/>
            <person name="Aoki S."/>
            <person name="Ashton N."/>
            <person name="Barbazuk W.B."/>
            <person name="Barker E."/>
            <person name="Bennetzen J."/>
            <person name="Bezanilla M."/>
            <person name="Blankenship R."/>
            <person name="Cho S.H."/>
            <person name="Dutcher S."/>
            <person name="Estelle M."/>
            <person name="Fawcett J.A."/>
            <person name="Gundlach H."/>
            <person name="Hanada K."/>
            <person name="Heyl A."/>
            <person name="Hicks K.A."/>
            <person name="Hugh J."/>
            <person name="Lohr M."/>
            <person name="Mayer K."/>
            <person name="Melkozernov A."/>
            <person name="Murata T."/>
            <person name="Nelson D."/>
            <person name="Pils B."/>
            <person name="Prigge M."/>
            <person name="Reiss B."/>
            <person name="Renner T."/>
            <person name="Rombauts S."/>
            <person name="Rushton P."/>
            <person name="Sanderfoot A."/>
            <person name="Schween G."/>
            <person name="Shiu S.-H."/>
            <person name="Stueber K."/>
            <person name="Theodoulou F.L."/>
            <person name="Tu H."/>
            <person name="Van de Peer Y."/>
            <person name="Verrier P.J."/>
            <person name="Waters E."/>
            <person name="Wood A."/>
            <person name="Yang L."/>
            <person name="Cove D."/>
            <person name="Cuming A."/>
            <person name="Hasebe M."/>
            <person name="Lucas S."/>
            <person name="Mishler D.B."/>
            <person name="Reski R."/>
            <person name="Grigoriev I."/>
            <person name="Quatrano R.S."/>
            <person name="Boore J.L."/>
        </authorList>
    </citation>
    <scope>NUCLEOTIDE SEQUENCE [LARGE SCALE GENOMIC DNA]</scope>
    <source>
        <strain evidence="10 11">cv. Gransden 2004</strain>
    </source>
</reference>
<dbReference type="RefSeq" id="XP_024372212.1">
    <property type="nucleotide sequence ID" value="XM_024516444.2"/>
</dbReference>
<gene>
    <name evidence="10" type="primary">LOC112280675</name>
    <name evidence="9" type="ORF">PHYPA_004284</name>
</gene>
<feature type="transmembrane region" description="Helical" evidence="7">
    <location>
        <begin position="126"/>
        <end position="150"/>
    </location>
</feature>
<feature type="transmembrane region" description="Helical" evidence="7">
    <location>
        <begin position="76"/>
        <end position="95"/>
    </location>
</feature>
<dbReference type="EMBL" id="ABEU02000003">
    <property type="protein sequence ID" value="PNR57290.1"/>
    <property type="molecule type" value="Genomic_DNA"/>
</dbReference>
<feature type="transmembrane region" description="Helical" evidence="7">
    <location>
        <begin position="317"/>
        <end position="338"/>
    </location>
</feature>
<feature type="transmembrane region" description="Helical" evidence="7">
    <location>
        <begin position="238"/>
        <end position="257"/>
    </location>
</feature>
<dbReference type="AlphaFoldDB" id="A0A2K1KU61"/>
<feature type="transmembrane region" description="Helical" evidence="7">
    <location>
        <begin position="424"/>
        <end position="445"/>
    </location>
</feature>
<dbReference type="OMA" id="SIVGETH"/>